<dbReference type="eggNOG" id="ENOG5030T4X">
    <property type="taxonomic scope" value="Bacteria"/>
</dbReference>
<gene>
    <name evidence="1" type="ordered locus">SYNW0700</name>
</gene>
<protein>
    <submittedName>
        <fullName evidence="1">Uncharacterized protein</fullName>
    </submittedName>
</protein>
<dbReference type="HOGENOM" id="CLU_174886_0_0_3"/>
<dbReference type="AlphaFoldDB" id="Q7U8C1"/>
<dbReference type="RefSeq" id="WP_011127567.1">
    <property type="nucleotide sequence ID" value="NC_005070.1"/>
</dbReference>
<sequence>MLWLKRLNFMETAKLEMELMKAFEAGEDLDAKLSAQAQIAGGGDAEEVWRLEVWTKMLTRIRKMQELMKDKPDPNA</sequence>
<keyword evidence="2" id="KW-1185">Reference proteome</keyword>
<reference evidence="1 2" key="1">
    <citation type="journal article" date="2003" name="Nature">
        <title>The genome of a motile marine Synechococcus.</title>
        <authorList>
            <person name="Palenik B."/>
            <person name="Brahamsha B."/>
            <person name="Larimer F."/>
            <person name="Land M."/>
            <person name="Hauser L."/>
            <person name="Chain P."/>
            <person name="Lamerdin J."/>
            <person name="Regala W."/>
            <person name="Allen E.A."/>
            <person name="McCarren J."/>
            <person name="Paulsen I."/>
            <person name="Dufresne A."/>
            <person name="Partensky F."/>
            <person name="Webb E."/>
            <person name="Waterbury J."/>
        </authorList>
    </citation>
    <scope>NUCLEOTIDE SEQUENCE [LARGE SCALE GENOMIC DNA]</scope>
    <source>
        <strain evidence="1 2">WH8102</strain>
    </source>
</reference>
<dbReference type="EMBL" id="BX569690">
    <property type="protein sequence ID" value="CAE07215.1"/>
    <property type="molecule type" value="Genomic_DNA"/>
</dbReference>
<name>Q7U8C1_PARMW</name>
<evidence type="ECO:0000313" key="2">
    <source>
        <dbReference type="Proteomes" id="UP000001422"/>
    </source>
</evidence>
<evidence type="ECO:0000313" key="1">
    <source>
        <dbReference type="EMBL" id="CAE07215.1"/>
    </source>
</evidence>
<dbReference type="STRING" id="84588.SYNW0700"/>
<dbReference type="KEGG" id="syw:SYNW0700"/>
<organism evidence="1 2">
    <name type="scientific">Parasynechococcus marenigrum (strain WH8102)</name>
    <dbReference type="NCBI Taxonomy" id="84588"/>
    <lineage>
        <taxon>Bacteria</taxon>
        <taxon>Bacillati</taxon>
        <taxon>Cyanobacteriota</taxon>
        <taxon>Cyanophyceae</taxon>
        <taxon>Synechococcales</taxon>
        <taxon>Prochlorococcaceae</taxon>
        <taxon>Parasynechococcus</taxon>
        <taxon>Parasynechococcus marenigrum</taxon>
    </lineage>
</organism>
<dbReference type="Proteomes" id="UP000001422">
    <property type="component" value="Chromosome"/>
</dbReference>
<proteinExistence type="predicted"/>
<accession>Q7U8C1</accession>